<dbReference type="InterPro" id="IPR014710">
    <property type="entry name" value="RmlC-like_jellyroll"/>
</dbReference>
<keyword evidence="3" id="KW-1185">Reference proteome</keyword>
<sequence>MQPLSEHADVDAIAFAEIRAAARPVVLRRLVAEWPAVAAGRRGELAGYLAPLASAEPVPMLRAHPEQDGLLHYADDLQQPNFTRTPVTLAGFLAVLGAEAAKPQPDTLAVQGLAAASVLPGFSDSHAMPLLPDDVTPRVWIGSAAKVATHNDPLENIACVVAGRRRFTLFPPEQVANLYMGPFHVTPAGTPVSMVHVTQPDLDRFPRFAQALNAAETAELEPGDAIYIPYGWYHHVEALSSINMLVNYWWNPARPDLGSPWDALLHGMMSLRQLPPEQRRAWRAMFDHYVFLTDGDPAGHLPPEVRGVLAASAPSELMQMRRGLIEALQRAMPRR</sequence>
<dbReference type="Pfam" id="PF13621">
    <property type="entry name" value="Cupin_8"/>
    <property type="match status" value="1"/>
</dbReference>
<protein>
    <recommendedName>
        <fullName evidence="1">JmjC domain-containing protein</fullName>
    </recommendedName>
</protein>
<evidence type="ECO:0000313" key="3">
    <source>
        <dbReference type="Proteomes" id="UP000527143"/>
    </source>
</evidence>
<accession>A0A840YG25</accession>
<organism evidence="2 3">
    <name type="scientific">Sphingomonas xinjiangensis</name>
    <dbReference type="NCBI Taxonomy" id="643568"/>
    <lineage>
        <taxon>Bacteria</taxon>
        <taxon>Pseudomonadati</taxon>
        <taxon>Pseudomonadota</taxon>
        <taxon>Alphaproteobacteria</taxon>
        <taxon>Sphingomonadales</taxon>
        <taxon>Sphingomonadaceae</taxon>
        <taxon>Sphingomonas</taxon>
    </lineage>
</organism>
<evidence type="ECO:0000313" key="2">
    <source>
        <dbReference type="EMBL" id="MBB5711784.1"/>
    </source>
</evidence>
<reference evidence="2 3" key="1">
    <citation type="submission" date="2020-08" db="EMBL/GenBank/DDBJ databases">
        <title>Genomic Encyclopedia of Type Strains, Phase IV (KMG-IV): sequencing the most valuable type-strain genomes for metagenomic binning, comparative biology and taxonomic classification.</title>
        <authorList>
            <person name="Goeker M."/>
        </authorList>
    </citation>
    <scope>NUCLEOTIDE SEQUENCE [LARGE SCALE GENOMIC DNA]</scope>
    <source>
        <strain evidence="2 3">DSM 26736</strain>
    </source>
</reference>
<proteinExistence type="predicted"/>
<dbReference type="PANTHER" id="PTHR12461:SF105">
    <property type="entry name" value="HYPOXIA-INDUCIBLE FACTOR 1-ALPHA INHIBITOR"/>
    <property type="match status" value="1"/>
</dbReference>
<dbReference type="RefSeq" id="WP_184089232.1">
    <property type="nucleotide sequence ID" value="NZ_JACIJF010000010.1"/>
</dbReference>
<evidence type="ECO:0000259" key="1">
    <source>
        <dbReference type="PROSITE" id="PS51184"/>
    </source>
</evidence>
<dbReference type="InterPro" id="IPR041667">
    <property type="entry name" value="Cupin_8"/>
</dbReference>
<dbReference type="SMART" id="SM00558">
    <property type="entry name" value="JmjC"/>
    <property type="match status" value="1"/>
</dbReference>
<gene>
    <name evidence="2" type="ORF">FHT02_003036</name>
</gene>
<feature type="domain" description="JmjC" evidence="1">
    <location>
        <begin position="100"/>
        <end position="265"/>
    </location>
</feature>
<dbReference type="Gene3D" id="2.60.120.10">
    <property type="entry name" value="Jelly Rolls"/>
    <property type="match status" value="1"/>
</dbReference>
<dbReference type="AlphaFoldDB" id="A0A840YG25"/>
<dbReference type="EMBL" id="JACIJF010000010">
    <property type="protein sequence ID" value="MBB5711784.1"/>
    <property type="molecule type" value="Genomic_DNA"/>
</dbReference>
<dbReference type="Proteomes" id="UP000527143">
    <property type="component" value="Unassembled WGS sequence"/>
</dbReference>
<dbReference type="PANTHER" id="PTHR12461">
    <property type="entry name" value="HYPOXIA-INDUCIBLE FACTOR 1 ALPHA INHIBITOR-RELATED"/>
    <property type="match status" value="1"/>
</dbReference>
<dbReference type="InterPro" id="IPR003347">
    <property type="entry name" value="JmjC_dom"/>
</dbReference>
<name>A0A840YG25_9SPHN</name>
<comment type="caution">
    <text evidence="2">The sequence shown here is derived from an EMBL/GenBank/DDBJ whole genome shotgun (WGS) entry which is preliminary data.</text>
</comment>
<dbReference type="SUPFAM" id="SSF51197">
    <property type="entry name" value="Clavaminate synthase-like"/>
    <property type="match status" value="1"/>
</dbReference>
<dbReference type="PROSITE" id="PS51184">
    <property type="entry name" value="JMJC"/>
    <property type="match status" value="1"/>
</dbReference>